<evidence type="ECO:0000259" key="7">
    <source>
        <dbReference type="Pfam" id="PF04321"/>
    </source>
</evidence>
<gene>
    <name evidence="8" type="ORF">B5K06_22460</name>
</gene>
<dbReference type="SUPFAM" id="SSF51735">
    <property type="entry name" value="NAD(P)-binding Rossmann-fold domains"/>
    <property type="match status" value="1"/>
</dbReference>
<dbReference type="PANTHER" id="PTHR10491:SF4">
    <property type="entry name" value="METHIONINE ADENOSYLTRANSFERASE 2 SUBUNIT BETA"/>
    <property type="match status" value="1"/>
</dbReference>
<comment type="cofactor">
    <cofactor evidence="6">
        <name>Mg(2+)</name>
        <dbReference type="ChEBI" id="CHEBI:18420"/>
    </cofactor>
    <text evidence="6">Binds 1 Mg(2+) ion per monomer.</text>
</comment>
<dbReference type="Gene3D" id="3.90.25.10">
    <property type="entry name" value="UDP-galactose 4-epimerase, domain 1"/>
    <property type="match status" value="1"/>
</dbReference>
<sequence length="298" mass="32531">MNILLLGKNGQVGQELQRTLLPFGTVTALGRDGLDMEATDRLAETVRAHAPDIIVNASAWTKVDLAETETERAFRVNAEAVAVLAGIAQERKATLVHYSTDYVFDGSKPSAYREDDGTNPLSAYGRSKLAGEEAVRSSGCDAIVLRTSWVFSQEGTNFIKTILRLARERKSLRVVADQFGAPTSAELIADVTALAIAAHRRGELPGGIYHLTARGRTSWHELACYVVGRASALGFELQAGANDIQPIATEEYPLPATRPSNSLLDSGALASRLRLDLPDWTVHVERMLHQLRRRELQS</sequence>
<comment type="caution">
    <text evidence="8">The sequence shown here is derived from an EMBL/GenBank/DDBJ whole genome shotgun (WGS) entry which is preliminary data.</text>
</comment>
<proteinExistence type="inferred from homology"/>
<feature type="domain" description="RmlD-like substrate binding" evidence="7">
    <location>
        <begin position="1"/>
        <end position="292"/>
    </location>
</feature>
<dbReference type="CDD" id="cd05254">
    <property type="entry name" value="dTDP_HR_like_SDR_e"/>
    <property type="match status" value="1"/>
</dbReference>
<dbReference type="OrthoDB" id="9803892at2"/>
<protein>
    <recommendedName>
        <fullName evidence="4 6">dTDP-4-dehydrorhamnose reductase</fullName>
        <ecNumber evidence="3 6">1.1.1.133</ecNumber>
    </recommendedName>
</protein>
<comment type="function">
    <text evidence="6">Catalyzes the reduction of dTDP-6-deoxy-L-lyxo-4-hexulose to yield dTDP-L-rhamnose.</text>
</comment>
<accession>A0A370KJX1</accession>
<evidence type="ECO:0000313" key="8">
    <source>
        <dbReference type="EMBL" id="RDJ06755.1"/>
    </source>
</evidence>
<evidence type="ECO:0000256" key="2">
    <source>
        <dbReference type="ARBA" id="ARBA00010944"/>
    </source>
</evidence>
<dbReference type="InterPro" id="IPR029903">
    <property type="entry name" value="RmlD-like-bd"/>
</dbReference>
<dbReference type="UniPathway" id="UPA00124"/>
<dbReference type="Gene3D" id="3.40.50.720">
    <property type="entry name" value="NAD(P)-binding Rossmann-like Domain"/>
    <property type="match status" value="1"/>
</dbReference>
<comment type="pathway">
    <text evidence="1 6">Carbohydrate biosynthesis; dTDP-L-rhamnose biosynthesis.</text>
</comment>
<dbReference type="GO" id="GO:0008831">
    <property type="term" value="F:dTDP-4-dehydrorhamnose reductase activity"/>
    <property type="evidence" value="ECO:0007669"/>
    <property type="project" value="UniProtKB-EC"/>
</dbReference>
<comment type="similarity">
    <text evidence="2 6">Belongs to the dTDP-4-dehydrorhamnose reductase family.</text>
</comment>
<dbReference type="EC" id="1.1.1.133" evidence="3 6"/>
<evidence type="ECO:0000256" key="1">
    <source>
        <dbReference type="ARBA" id="ARBA00004781"/>
    </source>
</evidence>
<dbReference type="InterPro" id="IPR036291">
    <property type="entry name" value="NAD(P)-bd_dom_sf"/>
</dbReference>
<dbReference type="NCBIfam" id="TIGR01214">
    <property type="entry name" value="rmlD"/>
    <property type="match status" value="1"/>
</dbReference>
<keyword evidence="6" id="KW-0521">NADP</keyword>
<evidence type="ECO:0000313" key="9">
    <source>
        <dbReference type="Proteomes" id="UP000254939"/>
    </source>
</evidence>
<reference evidence="8 9" key="1">
    <citation type="submission" date="2017-03" db="EMBL/GenBank/DDBJ databases">
        <title>Genome analysis of Rhizobial strains effectives or ineffectives for nitrogen fixation isolated from bean seeds.</title>
        <authorList>
            <person name="Peralta H."/>
            <person name="Aguilar-Vera A."/>
            <person name="Mora Y."/>
            <person name="Vargas-Lagunas C."/>
            <person name="Girard L."/>
            <person name="Mora J."/>
        </authorList>
    </citation>
    <scope>NUCLEOTIDE SEQUENCE [LARGE SCALE GENOMIC DNA]</scope>
    <source>
        <strain evidence="8 9">CCGM3</strain>
    </source>
</reference>
<dbReference type="GO" id="GO:0005829">
    <property type="term" value="C:cytosol"/>
    <property type="evidence" value="ECO:0007669"/>
    <property type="project" value="TreeGrafter"/>
</dbReference>
<dbReference type="GO" id="GO:0019305">
    <property type="term" value="P:dTDP-rhamnose biosynthetic process"/>
    <property type="evidence" value="ECO:0007669"/>
    <property type="project" value="UniProtKB-UniPathway"/>
</dbReference>
<evidence type="ECO:0000256" key="5">
    <source>
        <dbReference type="ARBA" id="ARBA00048200"/>
    </source>
</evidence>
<dbReference type="InterPro" id="IPR005913">
    <property type="entry name" value="dTDP_dehydrorham_reduct"/>
</dbReference>
<dbReference type="AlphaFoldDB" id="A0A370KJX1"/>
<dbReference type="Pfam" id="PF04321">
    <property type="entry name" value="RmlD_sub_bind"/>
    <property type="match status" value="1"/>
</dbReference>
<evidence type="ECO:0000256" key="6">
    <source>
        <dbReference type="RuleBase" id="RU364082"/>
    </source>
</evidence>
<dbReference type="RefSeq" id="WP_114714779.1">
    <property type="nucleotide sequence ID" value="NZ_KZ857266.1"/>
</dbReference>
<dbReference type="Proteomes" id="UP000254939">
    <property type="component" value="Unassembled WGS sequence"/>
</dbReference>
<dbReference type="EMBL" id="NAAC01000028">
    <property type="protein sequence ID" value="RDJ06755.1"/>
    <property type="molecule type" value="Genomic_DNA"/>
</dbReference>
<name>A0A370KJX1_9HYPH</name>
<keyword evidence="6" id="KW-0560">Oxidoreductase</keyword>
<organism evidence="8 9">
    <name type="scientific">Rhizobium grahamii</name>
    <dbReference type="NCBI Taxonomy" id="1120045"/>
    <lineage>
        <taxon>Bacteria</taxon>
        <taxon>Pseudomonadati</taxon>
        <taxon>Pseudomonadota</taxon>
        <taxon>Alphaproteobacteria</taxon>
        <taxon>Hyphomicrobiales</taxon>
        <taxon>Rhizobiaceae</taxon>
        <taxon>Rhizobium/Agrobacterium group</taxon>
        <taxon>Rhizobium</taxon>
    </lineage>
</organism>
<comment type="catalytic activity">
    <reaction evidence="5 6">
        <text>dTDP-beta-L-rhamnose + NADP(+) = dTDP-4-dehydro-beta-L-rhamnose + NADPH + H(+)</text>
        <dbReference type="Rhea" id="RHEA:21796"/>
        <dbReference type="ChEBI" id="CHEBI:15378"/>
        <dbReference type="ChEBI" id="CHEBI:57510"/>
        <dbReference type="ChEBI" id="CHEBI:57783"/>
        <dbReference type="ChEBI" id="CHEBI:58349"/>
        <dbReference type="ChEBI" id="CHEBI:62830"/>
        <dbReference type="EC" id="1.1.1.133"/>
    </reaction>
</comment>
<evidence type="ECO:0000256" key="4">
    <source>
        <dbReference type="ARBA" id="ARBA00017099"/>
    </source>
</evidence>
<dbReference type="PANTHER" id="PTHR10491">
    <property type="entry name" value="DTDP-4-DEHYDRORHAMNOSE REDUCTASE"/>
    <property type="match status" value="1"/>
</dbReference>
<evidence type="ECO:0000256" key="3">
    <source>
        <dbReference type="ARBA" id="ARBA00012929"/>
    </source>
</evidence>